<sequence length="657" mass="75135">MQNGVIYGIDIAKGSSRAQEAPRYAVAVLEKGEVVHHTMLRRHKILRMIQRDRPVYIAVDNIYELAADKRNLIRFLEKLPQNTKLVQVTGGIHQRPLTRLAREHNFTFNQFNPNEEAEACAVLASLGVGCEVSLFEDLTKIKVSRARSLGRGGWSQNRYRRKVHGAVRQKSREIEDILRKFSRETGFEYTSKITEGFGGYVRAEYTVRARRDRVPVKPSSTADVQVTVKSVERDKIKYLPLKKKGRKYTIVGIDPGTTVGMAILSLEGELLFLQSIRGISHDEVVKLIADYGKPAVVATDVFPTPAAVEKIRRSFNAVIGTPGGEIRAEEKIALARPFGYSNDHERDALAAALTTYKNYKNVFSRVEKKTPAHLDIDKVKFHVIHGASIEDAIEKITPSPVVRKESKPEPESEEETALNDLVRKLRDEVNQKNSQIKQLKDYVAELKYESNQKERTIENLEMRIRKIRSESYQKVRKDKEIVIRDREIERLKRDIKKVRKSLKRQRKRAKRIKQIHKKEIRGEGLSVKIIASFAKEAIQHTKDTYGIREGDLVYLEDPSGGGPVTASILADSGVRAVLISEEMPHAALEYFYDSDIPVIRGLKLQRVDDLATIDPEALDKAIFEWEEKARERRKEKDHEQFQSILDEYRSERRRGLV</sequence>
<dbReference type="RefSeq" id="WP_176964603.1">
    <property type="nucleotide sequence ID" value="NZ_CP058215.1"/>
</dbReference>
<feature type="coiled-coil region" evidence="1">
    <location>
        <begin position="422"/>
        <end position="519"/>
    </location>
</feature>
<keyword evidence="1" id="KW-0175">Coiled coil</keyword>
<organism evidence="2 3">
    <name type="scientific">Methanolobus zinderi</name>
    <dbReference type="NCBI Taxonomy" id="536044"/>
    <lineage>
        <taxon>Archaea</taxon>
        <taxon>Methanobacteriati</taxon>
        <taxon>Methanobacteriota</taxon>
        <taxon>Stenosarchaea group</taxon>
        <taxon>Methanomicrobia</taxon>
        <taxon>Methanosarcinales</taxon>
        <taxon>Methanosarcinaceae</taxon>
        <taxon>Methanolobus</taxon>
    </lineage>
</organism>
<keyword evidence="3" id="KW-1185">Reference proteome</keyword>
<dbReference type="OrthoDB" id="15228at2157"/>
<dbReference type="PANTHER" id="PTHR40707:SF1">
    <property type="entry name" value="DUF460 DOMAIN-CONTAINING PROTEIN"/>
    <property type="match status" value="1"/>
</dbReference>
<dbReference type="EMBL" id="CP058215">
    <property type="protein sequence ID" value="QLC49547.1"/>
    <property type="molecule type" value="Genomic_DNA"/>
</dbReference>
<dbReference type="PANTHER" id="PTHR40707">
    <property type="entry name" value="POSSIBLE NUCLEASE OF RNASE H FOLD, RUVC/YQGF FAMILY"/>
    <property type="match status" value="1"/>
</dbReference>
<accession>A0A7D5INY7</accession>
<proteinExistence type="predicted"/>
<protein>
    <submittedName>
        <fullName evidence="2">DUF460 domain-containing protein</fullName>
    </submittedName>
</protein>
<dbReference type="AlphaFoldDB" id="A0A7D5INY7"/>
<evidence type="ECO:0000256" key="1">
    <source>
        <dbReference type="SAM" id="Coils"/>
    </source>
</evidence>
<gene>
    <name evidence="2" type="ORF">HWN40_04380</name>
</gene>
<dbReference type="KEGG" id="mzi:HWN40_04380"/>
<reference evidence="2 3" key="1">
    <citation type="submission" date="2020-06" db="EMBL/GenBank/DDBJ databases">
        <title>Methanolobus halotolerans sp. nov., isolated from a saline lake Tus in Siberia.</title>
        <authorList>
            <person name="Shen Y."/>
            <person name="Chen S.-C."/>
            <person name="Lai M.-C."/>
            <person name="Huang H.-H."/>
            <person name="Chiu H.-H."/>
            <person name="Tang S.-L."/>
            <person name="Rogozin D.Y."/>
            <person name="Degermendzhy A.G."/>
        </authorList>
    </citation>
    <scope>NUCLEOTIDE SEQUENCE [LARGE SCALE GENOMIC DNA]</scope>
    <source>
        <strain evidence="2 3">DSM 21339</strain>
    </source>
</reference>
<dbReference type="GeneID" id="55820885"/>
<dbReference type="Pfam" id="PF04312">
    <property type="entry name" value="DUF460"/>
    <property type="match status" value="1"/>
</dbReference>
<dbReference type="Proteomes" id="UP000509594">
    <property type="component" value="Chromosome"/>
</dbReference>
<evidence type="ECO:0000313" key="2">
    <source>
        <dbReference type="EMBL" id="QLC49547.1"/>
    </source>
</evidence>
<evidence type="ECO:0000313" key="3">
    <source>
        <dbReference type="Proteomes" id="UP000509594"/>
    </source>
</evidence>
<name>A0A7D5INY7_9EURY</name>
<dbReference type="InterPro" id="IPR007408">
    <property type="entry name" value="DUF460"/>
</dbReference>